<keyword evidence="2" id="KW-1185">Reference proteome</keyword>
<proteinExistence type="predicted"/>
<dbReference type="AlphaFoldDB" id="A0A2U1APQ1"/>
<evidence type="ECO:0000313" key="2">
    <source>
        <dbReference type="Proteomes" id="UP000245959"/>
    </source>
</evidence>
<dbReference type="Gene3D" id="3.20.20.140">
    <property type="entry name" value="Metal-dependent hydrolases"/>
    <property type="match status" value="1"/>
</dbReference>
<dbReference type="GeneID" id="78296315"/>
<gene>
    <name evidence="1" type="ORF">C8D82_1262</name>
</gene>
<dbReference type="SUPFAM" id="SSF51556">
    <property type="entry name" value="Metallo-dependent hydrolases"/>
    <property type="match status" value="1"/>
</dbReference>
<evidence type="ECO:0000313" key="1">
    <source>
        <dbReference type="EMBL" id="PVY38409.1"/>
    </source>
</evidence>
<dbReference type="InterPro" id="IPR001130">
    <property type="entry name" value="TatD-like"/>
</dbReference>
<name>A0A2U1APQ1_9BACT</name>
<accession>A0A2U1APQ1</accession>
<comment type="caution">
    <text evidence="1">The sequence shown here is derived from an EMBL/GenBank/DDBJ whole genome shotgun (WGS) entry which is preliminary data.</text>
</comment>
<dbReference type="PANTHER" id="PTHR47176:SF1">
    <property type="entry name" value="OS04G0577500 PROTEIN"/>
    <property type="match status" value="1"/>
</dbReference>
<protein>
    <submittedName>
        <fullName evidence="1">Tat protein secretion system quality control protein TatD with DNase activity</fullName>
    </submittedName>
</protein>
<dbReference type="GO" id="GO:0016788">
    <property type="term" value="F:hydrolase activity, acting on ester bonds"/>
    <property type="evidence" value="ECO:0007669"/>
    <property type="project" value="InterPro"/>
</dbReference>
<dbReference type="PANTHER" id="PTHR47176">
    <property type="entry name" value="OSJNBA0020J04.13 PROTEIN"/>
    <property type="match status" value="1"/>
</dbReference>
<dbReference type="Pfam" id="PF01026">
    <property type="entry name" value="TatD_DNase"/>
    <property type="match status" value="1"/>
</dbReference>
<dbReference type="EMBL" id="QEKH01000026">
    <property type="protein sequence ID" value="PVY38409.1"/>
    <property type="molecule type" value="Genomic_DNA"/>
</dbReference>
<organism evidence="1 2">
    <name type="scientific">Victivallis vadensis</name>
    <dbReference type="NCBI Taxonomy" id="172901"/>
    <lineage>
        <taxon>Bacteria</taxon>
        <taxon>Pseudomonadati</taxon>
        <taxon>Lentisphaerota</taxon>
        <taxon>Lentisphaeria</taxon>
        <taxon>Victivallales</taxon>
        <taxon>Victivallaceae</taxon>
        <taxon>Victivallis</taxon>
    </lineage>
</organism>
<reference evidence="1 2" key="1">
    <citation type="submission" date="2018-04" db="EMBL/GenBank/DDBJ databases">
        <title>Genomic Encyclopedia of Type Strains, Phase IV (KMG-IV): sequencing the most valuable type-strain genomes for metagenomic binning, comparative biology and taxonomic classification.</title>
        <authorList>
            <person name="Goeker M."/>
        </authorList>
    </citation>
    <scope>NUCLEOTIDE SEQUENCE [LARGE SCALE GENOMIC DNA]</scope>
    <source>
        <strain evidence="1 2">DSM 14823</strain>
    </source>
</reference>
<dbReference type="RefSeq" id="WP_165833100.1">
    <property type="nucleotide sequence ID" value="NZ_QEKH01000026.1"/>
</dbReference>
<dbReference type="InterPro" id="IPR032466">
    <property type="entry name" value="Metal_Hydrolase"/>
</dbReference>
<dbReference type="Proteomes" id="UP000245959">
    <property type="component" value="Unassembled WGS sequence"/>
</dbReference>
<sequence>MASDFHSHVCKSGAVTLLSVPYPEPGGGWPWSLEFHPWHLPETVEGGLPGGFAELLESAAALGEVGLDRLRGPVCEVQRRWLKLLLEAARALKKPVVFHCVRMVPELLAETKPYGGLKRLFHGFRGSPELLEELRSHGFYVSLAPAALERPELMEHLRSAGLGGIGFETDTSPEPVEWILERAARRLNLSYAELERITDQTFQEFLHHE</sequence>